<dbReference type="RefSeq" id="WP_269414745.1">
    <property type="nucleotide sequence ID" value="NZ_JAPWGL010000002.1"/>
</dbReference>
<dbReference type="SUPFAM" id="SSF46689">
    <property type="entry name" value="Homeodomain-like"/>
    <property type="match status" value="1"/>
</dbReference>
<sequence>MQKRQSGKNLRLSCTKNEPIDDADLIVRMFNTAVHNDDRPEMPFRSTAYAVLLITKGSLKLKINFIEHTFNARDILFVFPGFIYDVAADANATVISTHFNKDYLSRKGIFLNTAESYHLFDKQKSIKFSLSKSEYDQLHYGMVALYRKLDIGKEIRHINDIIHNSFLGVLYDLYLLNEKRQKTPQLLVDSRVELTDRFLSLVSERFKKEKRVTYYANCLRITPRHLSQVVKQITNKTAGEHIVEFVIREAKLLLTSHVMNISEIAQELCFSNSSFFGKYFKKHTGFSPLSFKQWNTIAI</sequence>
<organism evidence="5 6">
    <name type="scientific">Pedobacter rhodius</name>
    <dbReference type="NCBI Taxonomy" id="3004098"/>
    <lineage>
        <taxon>Bacteria</taxon>
        <taxon>Pseudomonadati</taxon>
        <taxon>Bacteroidota</taxon>
        <taxon>Sphingobacteriia</taxon>
        <taxon>Sphingobacteriales</taxon>
        <taxon>Sphingobacteriaceae</taxon>
        <taxon>Pedobacter</taxon>
    </lineage>
</organism>
<dbReference type="SUPFAM" id="SSF51215">
    <property type="entry name" value="Regulatory protein AraC"/>
    <property type="match status" value="1"/>
</dbReference>
<dbReference type="PROSITE" id="PS01124">
    <property type="entry name" value="HTH_ARAC_FAMILY_2"/>
    <property type="match status" value="1"/>
</dbReference>
<dbReference type="Gene3D" id="1.10.10.60">
    <property type="entry name" value="Homeodomain-like"/>
    <property type="match status" value="1"/>
</dbReference>
<evidence type="ECO:0000256" key="3">
    <source>
        <dbReference type="ARBA" id="ARBA00023163"/>
    </source>
</evidence>
<dbReference type="InterPro" id="IPR009057">
    <property type="entry name" value="Homeodomain-like_sf"/>
</dbReference>
<keyword evidence="3" id="KW-0804">Transcription</keyword>
<comment type="caution">
    <text evidence="5">The sequence shown here is derived from an EMBL/GenBank/DDBJ whole genome shotgun (WGS) entry which is preliminary data.</text>
</comment>
<accession>A0ABT4KVJ9</accession>
<proteinExistence type="predicted"/>
<gene>
    <name evidence="5" type="ORF">O0931_06485</name>
</gene>
<dbReference type="InterPro" id="IPR037923">
    <property type="entry name" value="HTH-like"/>
</dbReference>
<dbReference type="InterPro" id="IPR018060">
    <property type="entry name" value="HTH_AraC"/>
</dbReference>
<dbReference type="Pfam" id="PF12833">
    <property type="entry name" value="HTH_18"/>
    <property type="match status" value="1"/>
</dbReference>
<evidence type="ECO:0000313" key="6">
    <source>
        <dbReference type="Proteomes" id="UP001144341"/>
    </source>
</evidence>
<evidence type="ECO:0000256" key="1">
    <source>
        <dbReference type="ARBA" id="ARBA00023015"/>
    </source>
</evidence>
<dbReference type="PANTHER" id="PTHR43280">
    <property type="entry name" value="ARAC-FAMILY TRANSCRIPTIONAL REGULATOR"/>
    <property type="match status" value="1"/>
</dbReference>
<keyword evidence="2" id="KW-0238">DNA-binding</keyword>
<evidence type="ECO:0000256" key="2">
    <source>
        <dbReference type="ARBA" id="ARBA00023125"/>
    </source>
</evidence>
<evidence type="ECO:0000313" key="5">
    <source>
        <dbReference type="EMBL" id="MCZ4222942.1"/>
    </source>
</evidence>
<feature type="domain" description="HTH araC/xylS-type" evidence="4">
    <location>
        <begin position="196"/>
        <end position="294"/>
    </location>
</feature>
<dbReference type="PANTHER" id="PTHR43280:SF32">
    <property type="entry name" value="TRANSCRIPTIONAL REGULATORY PROTEIN"/>
    <property type="match status" value="1"/>
</dbReference>
<dbReference type="Proteomes" id="UP001144341">
    <property type="component" value="Unassembled WGS sequence"/>
</dbReference>
<protein>
    <submittedName>
        <fullName evidence="5">Helix-turn-helix domain-containing protein</fullName>
    </submittedName>
</protein>
<reference evidence="5" key="1">
    <citation type="submission" date="2022-12" db="EMBL/GenBank/DDBJ databases">
        <title>Genome sequence of SJ11.</title>
        <authorList>
            <person name="Woo H."/>
        </authorList>
    </citation>
    <scope>NUCLEOTIDE SEQUENCE</scope>
    <source>
        <strain evidence="5">SJ11</strain>
    </source>
</reference>
<keyword evidence="1" id="KW-0805">Transcription regulation</keyword>
<dbReference type="EMBL" id="JAPWGL010000002">
    <property type="protein sequence ID" value="MCZ4222942.1"/>
    <property type="molecule type" value="Genomic_DNA"/>
</dbReference>
<name>A0ABT4KVJ9_9SPHI</name>
<evidence type="ECO:0000259" key="4">
    <source>
        <dbReference type="PROSITE" id="PS01124"/>
    </source>
</evidence>
<keyword evidence="6" id="KW-1185">Reference proteome</keyword>
<dbReference type="SMART" id="SM00342">
    <property type="entry name" value="HTH_ARAC"/>
    <property type="match status" value="1"/>
</dbReference>